<dbReference type="AlphaFoldDB" id="A0A0U2VF50"/>
<dbReference type="GO" id="GO:0003677">
    <property type="term" value="F:DNA binding"/>
    <property type="evidence" value="ECO:0007669"/>
    <property type="project" value="UniProtKB-KW"/>
</dbReference>
<evidence type="ECO:0000256" key="4">
    <source>
        <dbReference type="ARBA" id="ARBA00022723"/>
    </source>
</evidence>
<dbReference type="KEGG" id="pnp:IJ22_17730"/>
<reference evidence="12 13" key="2">
    <citation type="journal article" date="2016" name="Genome Announc.">
        <title>Complete Genome Sequences of Two Interactive Moderate Thermophiles, Paenibacillus napthalenovorans 32O-Y and Paenibacillus sp. 32O-W.</title>
        <authorList>
            <person name="Butler R.R.III."/>
            <person name="Wang J."/>
            <person name="Stark B.C."/>
            <person name="Pombert J.F."/>
        </authorList>
    </citation>
    <scope>NUCLEOTIDE SEQUENCE [LARGE SCALE GENOMIC DNA]</scope>
    <source>
        <strain evidence="12 13">32O-Y</strain>
    </source>
</reference>
<evidence type="ECO:0000256" key="2">
    <source>
        <dbReference type="ARBA" id="ARBA00011044"/>
    </source>
</evidence>
<dbReference type="PANTHER" id="PTHR30405:SF25">
    <property type="entry name" value="RNA-GUIDED DNA ENDONUCLEASE INSQ-RELATED"/>
    <property type="match status" value="1"/>
</dbReference>
<evidence type="ECO:0000313" key="12">
    <source>
        <dbReference type="EMBL" id="ALS22147.1"/>
    </source>
</evidence>
<dbReference type="InterPro" id="IPR001959">
    <property type="entry name" value="Transposase"/>
</dbReference>
<dbReference type="GO" id="GO:0032196">
    <property type="term" value="P:transposition"/>
    <property type="evidence" value="ECO:0007669"/>
    <property type="project" value="UniProtKB-KW"/>
</dbReference>
<dbReference type="InterPro" id="IPR021027">
    <property type="entry name" value="Transposase_put_HTH"/>
</dbReference>
<dbReference type="OrthoDB" id="56768at2"/>
<dbReference type="GO" id="GO:0046872">
    <property type="term" value="F:metal ion binding"/>
    <property type="evidence" value="ECO:0007669"/>
    <property type="project" value="UniProtKB-KW"/>
</dbReference>
<dbReference type="GO" id="GO:0006310">
    <property type="term" value="P:DNA recombination"/>
    <property type="evidence" value="ECO:0007669"/>
    <property type="project" value="UniProtKB-KW"/>
</dbReference>
<dbReference type="Pfam" id="PF12323">
    <property type="entry name" value="HTH_OrfB_IS605"/>
    <property type="match status" value="1"/>
</dbReference>
<dbReference type="NCBIfam" id="NF040570">
    <property type="entry name" value="guided_TnpB"/>
    <property type="match status" value="1"/>
</dbReference>
<dbReference type="InterPro" id="IPR010095">
    <property type="entry name" value="Cas12f1-like_TNB"/>
</dbReference>
<comment type="similarity">
    <text evidence="2">In the N-terminal section; belongs to the transposase 2 family.</text>
</comment>
<feature type="domain" description="Transposase putative helix-turn-helix" evidence="11">
    <location>
        <begin position="1"/>
        <end position="46"/>
    </location>
</feature>
<evidence type="ECO:0000259" key="11">
    <source>
        <dbReference type="Pfam" id="PF12323"/>
    </source>
</evidence>
<keyword evidence="7" id="KW-0233">DNA recombination</keyword>
<keyword evidence="3" id="KW-0815">Transposition</keyword>
<dbReference type="EMBL" id="CP013652">
    <property type="protein sequence ID" value="ALS22147.1"/>
    <property type="molecule type" value="Genomic_DNA"/>
</dbReference>
<dbReference type="PANTHER" id="PTHR30405">
    <property type="entry name" value="TRANSPOSASE"/>
    <property type="match status" value="1"/>
</dbReference>
<dbReference type="RefSeq" id="WP_062408468.1">
    <property type="nucleotide sequence ID" value="NZ_CP013652.1"/>
</dbReference>
<protein>
    <submittedName>
        <fullName evidence="12">Transposase IS605</fullName>
    </submittedName>
</protein>
<dbReference type="Pfam" id="PF01385">
    <property type="entry name" value="OrfB_IS605"/>
    <property type="match status" value="1"/>
</dbReference>
<evidence type="ECO:0000256" key="6">
    <source>
        <dbReference type="ARBA" id="ARBA00023125"/>
    </source>
</evidence>
<feature type="domain" description="Probable transposase IS891/IS1136/IS1341" evidence="9">
    <location>
        <begin position="169"/>
        <end position="302"/>
    </location>
</feature>
<dbReference type="InterPro" id="IPR051399">
    <property type="entry name" value="RNA-guided_DNA_endo/Transpos"/>
</dbReference>
<dbReference type="Proteomes" id="UP000061660">
    <property type="component" value="Chromosome"/>
</dbReference>
<gene>
    <name evidence="12" type="ORF">IJ22_17730</name>
</gene>
<sequence>MLKSYKTEIILNEQQKKIFKQTIGVCRFAYNFFIAHNQEKYKKSNKFISGMDFSKWLNNDFIPNNPEYSWIKDVYAKAVKQSIMNADKAFRKFFKGESRFPRFKKKKNQDVKMYFVKNDAKTVIPCERHRIKIPTLGWVKIKEKGYLPTNATIKSGTVSQKTDRYYVSVLVEEDAASESTDSNDGIGVDLGLKEFAVISSQDRPVKNINKTARVRKIEKSLKRQQRKLSRKYESAKKNKNKKEETATRQNIHKQVLKVQKLHYRLSNIRENHINQTINMIIKQKPRFITIEDLNVRGMMKNRHLAKAVAQQCFNQFKTKLEVKCKINGIELRIVDRFYPSSKLCSCCGHRKVDLKLSDRIYVCDNCGNTMDRDMNAAVNLKNAKIYKVA</sequence>
<keyword evidence="13" id="KW-1185">Reference proteome</keyword>
<proteinExistence type="inferred from homology"/>
<name>A0A0U2VF50_9BACL</name>
<dbReference type="PATRIC" id="fig|162209.4.peg.1878"/>
<keyword evidence="6" id="KW-0238">DNA-binding</keyword>
<feature type="region of interest" description="Disordered" evidence="8">
    <location>
        <begin position="222"/>
        <end position="248"/>
    </location>
</feature>
<evidence type="ECO:0000256" key="5">
    <source>
        <dbReference type="ARBA" id="ARBA00022833"/>
    </source>
</evidence>
<evidence type="ECO:0000259" key="9">
    <source>
        <dbReference type="Pfam" id="PF01385"/>
    </source>
</evidence>
<keyword evidence="5" id="KW-0862">Zinc</keyword>
<evidence type="ECO:0000256" key="3">
    <source>
        <dbReference type="ARBA" id="ARBA00022578"/>
    </source>
</evidence>
<feature type="domain" description="Cas12f1-like TNB" evidence="10">
    <location>
        <begin position="313"/>
        <end position="380"/>
    </location>
</feature>
<dbReference type="STRING" id="162209.IJ22_17730"/>
<evidence type="ECO:0000256" key="1">
    <source>
        <dbReference type="ARBA" id="ARBA00008761"/>
    </source>
</evidence>
<accession>A0A0U2VF50</accession>
<comment type="similarity">
    <text evidence="1">In the C-terminal section; belongs to the transposase 35 family.</text>
</comment>
<evidence type="ECO:0000313" key="13">
    <source>
        <dbReference type="Proteomes" id="UP000061660"/>
    </source>
</evidence>
<feature type="compositionally biased region" description="Basic and acidic residues" evidence="8">
    <location>
        <begin position="230"/>
        <end position="246"/>
    </location>
</feature>
<dbReference type="Pfam" id="PF07282">
    <property type="entry name" value="Cas12f1-like_TNB"/>
    <property type="match status" value="1"/>
</dbReference>
<keyword evidence="4" id="KW-0479">Metal-binding</keyword>
<reference evidence="13" key="1">
    <citation type="submission" date="2015-12" db="EMBL/GenBank/DDBJ databases">
        <title>Complete genome sequences of two moderately thermophilic Paenibacillus species.</title>
        <authorList>
            <person name="Butler R.III."/>
            <person name="Wang J."/>
            <person name="Stark B.C."/>
            <person name="Pombert J.-F."/>
        </authorList>
    </citation>
    <scope>NUCLEOTIDE SEQUENCE [LARGE SCALE GENOMIC DNA]</scope>
    <source>
        <strain evidence="13">32O-Y</strain>
    </source>
</reference>
<dbReference type="NCBIfam" id="TIGR01766">
    <property type="entry name" value="IS200/IS605 family accessory protein TnpB-like domain"/>
    <property type="match status" value="1"/>
</dbReference>
<evidence type="ECO:0000256" key="7">
    <source>
        <dbReference type="ARBA" id="ARBA00023172"/>
    </source>
</evidence>
<evidence type="ECO:0000259" key="10">
    <source>
        <dbReference type="Pfam" id="PF07282"/>
    </source>
</evidence>
<evidence type="ECO:0000256" key="8">
    <source>
        <dbReference type="SAM" id="MobiDB-lite"/>
    </source>
</evidence>
<organism evidence="12 13">
    <name type="scientific">Paenibacillus naphthalenovorans</name>
    <dbReference type="NCBI Taxonomy" id="162209"/>
    <lineage>
        <taxon>Bacteria</taxon>
        <taxon>Bacillati</taxon>
        <taxon>Bacillota</taxon>
        <taxon>Bacilli</taxon>
        <taxon>Bacillales</taxon>
        <taxon>Paenibacillaceae</taxon>
        <taxon>Paenibacillus</taxon>
    </lineage>
</organism>